<dbReference type="STRING" id="183478.A0A364MSM8"/>
<dbReference type="SMART" id="SM00829">
    <property type="entry name" value="PKS_ER"/>
    <property type="match status" value="1"/>
</dbReference>
<dbReference type="Pfam" id="PF08240">
    <property type="entry name" value="ADH_N"/>
    <property type="match status" value="1"/>
</dbReference>
<organism evidence="5 6">
    <name type="scientific">Stemphylium lycopersici</name>
    <name type="common">Tomato gray leaf spot disease fungus</name>
    <name type="synonym">Thyrospora lycopersici</name>
    <dbReference type="NCBI Taxonomy" id="183478"/>
    <lineage>
        <taxon>Eukaryota</taxon>
        <taxon>Fungi</taxon>
        <taxon>Dikarya</taxon>
        <taxon>Ascomycota</taxon>
        <taxon>Pezizomycotina</taxon>
        <taxon>Dothideomycetes</taxon>
        <taxon>Pleosporomycetidae</taxon>
        <taxon>Pleosporales</taxon>
        <taxon>Pleosporineae</taxon>
        <taxon>Pleosporaceae</taxon>
        <taxon>Stemphylium</taxon>
    </lineage>
</organism>
<dbReference type="InterPro" id="IPR020843">
    <property type="entry name" value="ER"/>
</dbReference>
<dbReference type="PANTHER" id="PTHR45348">
    <property type="entry name" value="HYPOTHETICAL OXIDOREDUCTASE (EUROFUNG)"/>
    <property type="match status" value="1"/>
</dbReference>
<gene>
    <name evidence="5" type="ORF">DDE83_008832</name>
</gene>
<comment type="caution">
    <text evidence="5">The sequence shown here is derived from an EMBL/GenBank/DDBJ whole genome shotgun (WGS) entry which is preliminary data.</text>
</comment>
<dbReference type="SUPFAM" id="SSF51735">
    <property type="entry name" value="NAD(P)-binding Rossmann-fold domains"/>
    <property type="match status" value="1"/>
</dbReference>
<dbReference type="OrthoDB" id="48317at2759"/>
<comment type="similarity">
    <text evidence="1">Belongs to the zinc-containing alcohol dehydrogenase family.</text>
</comment>
<dbReference type="InterPro" id="IPR013149">
    <property type="entry name" value="ADH-like_C"/>
</dbReference>
<dbReference type="Gene3D" id="3.90.180.10">
    <property type="entry name" value="Medium-chain alcohol dehydrogenases, catalytic domain"/>
    <property type="match status" value="1"/>
</dbReference>
<evidence type="ECO:0000313" key="6">
    <source>
        <dbReference type="Proteomes" id="UP000249619"/>
    </source>
</evidence>
<dbReference type="EMBL" id="QGDH01000255">
    <property type="protein sequence ID" value="RAR01666.1"/>
    <property type="molecule type" value="Genomic_DNA"/>
</dbReference>
<proteinExistence type="inferred from homology"/>
<dbReference type="AlphaFoldDB" id="A0A364MSM8"/>
<evidence type="ECO:0000256" key="3">
    <source>
        <dbReference type="ARBA" id="ARBA00023002"/>
    </source>
</evidence>
<evidence type="ECO:0000259" key="4">
    <source>
        <dbReference type="SMART" id="SM00829"/>
    </source>
</evidence>
<dbReference type="InterPro" id="IPR047122">
    <property type="entry name" value="Trans-enoyl_RdTase-like"/>
</dbReference>
<dbReference type="InterPro" id="IPR036291">
    <property type="entry name" value="NAD(P)-bd_dom_sf"/>
</dbReference>
<dbReference type="InterPro" id="IPR013154">
    <property type="entry name" value="ADH-like_N"/>
</dbReference>
<keyword evidence="6" id="KW-1185">Reference proteome</keyword>
<evidence type="ECO:0000313" key="5">
    <source>
        <dbReference type="EMBL" id="RAR01666.1"/>
    </source>
</evidence>
<dbReference type="SUPFAM" id="SSF50129">
    <property type="entry name" value="GroES-like"/>
    <property type="match status" value="1"/>
</dbReference>
<evidence type="ECO:0000256" key="2">
    <source>
        <dbReference type="ARBA" id="ARBA00011245"/>
    </source>
</evidence>
<dbReference type="GO" id="GO:0016651">
    <property type="term" value="F:oxidoreductase activity, acting on NAD(P)H"/>
    <property type="evidence" value="ECO:0007669"/>
    <property type="project" value="InterPro"/>
</dbReference>
<reference evidence="6" key="1">
    <citation type="submission" date="2018-05" db="EMBL/GenBank/DDBJ databases">
        <title>Draft genome sequence of Stemphylium lycopersici strain CIDEFI 213.</title>
        <authorList>
            <person name="Medina R."/>
            <person name="Franco M.E.E."/>
            <person name="Lucentini C.G."/>
            <person name="Saparrat M.C.N."/>
            <person name="Balatti P.A."/>
        </authorList>
    </citation>
    <scope>NUCLEOTIDE SEQUENCE [LARGE SCALE GENOMIC DNA]</scope>
    <source>
        <strain evidence="6">CIDEFI 213</strain>
    </source>
</reference>
<accession>A0A364MSM8</accession>
<dbReference type="CDD" id="cd08249">
    <property type="entry name" value="enoyl_reductase_like"/>
    <property type="match status" value="1"/>
</dbReference>
<protein>
    <submittedName>
        <fullName evidence="5">Protein TOXD</fullName>
    </submittedName>
</protein>
<evidence type="ECO:0000256" key="1">
    <source>
        <dbReference type="ARBA" id="ARBA00008072"/>
    </source>
</evidence>
<dbReference type="Pfam" id="PF00107">
    <property type="entry name" value="ADH_zinc_N"/>
    <property type="match status" value="1"/>
</dbReference>
<dbReference type="PANTHER" id="PTHR45348:SF7">
    <property type="entry name" value="ZINC BINDING OXIDOREDUCTASE, PUTATIVE-RELATED"/>
    <property type="match status" value="1"/>
</dbReference>
<feature type="domain" description="Enoyl reductase (ER)" evidence="4">
    <location>
        <begin position="24"/>
        <end position="355"/>
    </location>
</feature>
<comment type="subunit">
    <text evidence="2">Monomer.</text>
</comment>
<name>A0A364MSM8_STELY</name>
<keyword evidence="3" id="KW-0560">Oxidoreductase</keyword>
<sequence length="357" mass="38735">MKALITQRGILARSTNLLTGKSFGVGLRYADIPRPKLAKNEVLIRVRAVALNPIDAKFVDFIAPPNGIAGCDFAGEIEEIGENAEGAWRIKDRVAGFVQGGIDKGRGSFAEYIKIEGDLVWKIPNGVSYEEASTFGIPAATAMQALYLHLDVPWPDTTRVEDTSSAAPIFIYAGSSSVGLFTIQLAKKAGLTVVTTASPHSFDLVKKYGADQVYDYHIPMVAQEIAKAYPNITRAIDCFSEGRSTELCAEVLRKNGGKVVTLLETKTSVPGVEAKMIMSFQLLGRAFAWLPPVGPKYPASQKDRDALVRFYATLYELANTIRAPPITMIDGGFEGIFEGLDRLRAKTVSGSKLVIKI</sequence>
<dbReference type="Proteomes" id="UP000249619">
    <property type="component" value="Unassembled WGS sequence"/>
</dbReference>
<dbReference type="Gene3D" id="3.40.50.720">
    <property type="entry name" value="NAD(P)-binding Rossmann-like Domain"/>
    <property type="match status" value="1"/>
</dbReference>
<dbReference type="InterPro" id="IPR011032">
    <property type="entry name" value="GroES-like_sf"/>
</dbReference>